<name>A0ACC0U6S6_9AGAM</name>
<evidence type="ECO:0000313" key="2">
    <source>
        <dbReference type="Proteomes" id="UP001207468"/>
    </source>
</evidence>
<gene>
    <name evidence="1" type="ORF">F5148DRAFT_1150245</name>
</gene>
<dbReference type="Proteomes" id="UP001207468">
    <property type="component" value="Unassembled WGS sequence"/>
</dbReference>
<accession>A0ACC0U6S6</accession>
<proteinExistence type="predicted"/>
<comment type="caution">
    <text evidence="1">The sequence shown here is derived from an EMBL/GenBank/DDBJ whole genome shotgun (WGS) entry which is preliminary data.</text>
</comment>
<keyword evidence="1" id="KW-0378">Hydrolase</keyword>
<sequence>MFLVPVPAILGSLLLSTPVFAANATEWSSRSIYQLITDRFATFNDAAAPCVADARKYCGGSWRGIVKHLDYIQGMGFDAVWISPVSANVEGETVLGEAYHGYWTKDFDSLNPRFGTADDLRALSDALHKRGMYLMLDVVVNHMVTRGPGVNLTDLSAPFNDISAFHQRCILLESLDSRNQTAVEQCWLGDSKFPLPDLNTENPAIVAKLLDWIHKLVQGYGVDGLRVDTVKHIRKDFWPEFSKAAGVFMLGEVFTNTTDYAVPYTEVLDAILDYPLYFPLVQTFLDTQAKFSSVATVLMRSQETYKHGLLSTASFVENHDLPRLASVTKDPALIRNAMTFPFVHDGIPVAYYGQEQGYQGGADPYNREALWFTAYQEEKPLFQHFRSLNTARKEAIEFSTDFLTTPMKLLAIQDHSMAVFKPPMLALFTNIGSESPRGITWQVDAVFPPKELLVDVLTCTEVMADSQGGVTVPSVYGMPQVLMPARSLRQGGAVCPSVATGIRAKSAGLPEVRVTWAVIMASILFFVLCRGHL</sequence>
<dbReference type="EMBL" id="JAGFNK010000154">
    <property type="protein sequence ID" value="KAI9463807.1"/>
    <property type="molecule type" value="Genomic_DNA"/>
</dbReference>
<evidence type="ECO:0000313" key="1">
    <source>
        <dbReference type="EMBL" id="KAI9463807.1"/>
    </source>
</evidence>
<keyword evidence="2" id="KW-1185">Reference proteome</keyword>
<reference evidence="1" key="1">
    <citation type="submission" date="2021-03" db="EMBL/GenBank/DDBJ databases">
        <title>Evolutionary priming and transition to the ectomycorrhizal habit in an iconic lineage of mushroom-forming fungi: is preadaptation a requirement?</title>
        <authorList>
            <consortium name="DOE Joint Genome Institute"/>
            <person name="Looney B.P."/>
            <person name="Miyauchi S."/>
            <person name="Morin E."/>
            <person name="Drula E."/>
            <person name="Courty P.E."/>
            <person name="Chicoki N."/>
            <person name="Fauchery L."/>
            <person name="Kohler A."/>
            <person name="Kuo A."/>
            <person name="LaButti K."/>
            <person name="Pangilinan J."/>
            <person name="Lipzen A."/>
            <person name="Riley R."/>
            <person name="Andreopoulos W."/>
            <person name="He G."/>
            <person name="Johnson J."/>
            <person name="Barry K.W."/>
            <person name="Grigoriev I.V."/>
            <person name="Nagy L."/>
            <person name="Hibbett D."/>
            <person name="Henrissat B."/>
            <person name="Matheny P.B."/>
            <person name="Labbe J."/>
            <person name="Martin A.F."/>
        </authorList>
    </citation>
    <scope>NUCLEOTIDE SEQUENCE</scope>
    <source>
        <strain evidence="1">BPL698</strain>
    </source>
</reference>
<protein>
    <submittedName>
        <fullName evidence="1">Glycoside hydrolase family 13 protein</fullName>
    </submittedName>
</protein>
<organism evidence="1 2">
    <name type="scientific">Russula earlei</name>
    <dbReference type="NCBI Taxonomy" id="71964"/>
    <lineage>
        <taxon>Eukaryota</taxon>
        <taxon>Fungi</taxon>
        <taxon>Dikarya</taxon>
        <taxon>Basidiomycota</taxon>
        <taxon>Agaricomycotina</taxon>
        <taxon>Agaricomycetes</taxon>
        <taxon>Russulales</taxon>
        <taxon>Russulaceae</taxon>
        <taxon>Russula</taxon>
    </lineage>
</organism>